<keyword evidence="5" id="KW-1185">Reference proteome</keyword>
<evidence type="ECO:0000313" key="5">
    <source>
        <dbReference type="Proteomes" id="UP000774000"/>
    </source>
</evidence>
<keyword evidence="1" id="KW-0285">Flavoprotein</keyword>
<dbReference type="SUPFAM" id="SSF52218">
    <property type="entry name" value="Flavoproteins"/>
    <property type="match status" value="1"/>
</dbReference>
<evidence type="ECO:0000256" key="1">
    <source>
        <dbReference type="ARBA" id="ARBA00022630"/>
    </source>
</evidence>
<comment type="caution">
    <text evidence="4">The sequence shown here is derived from an EMBL/GenBank/DDBJ whole genome shotgun (WGS) entry which is preliminary data.</text>
</comment>
<sequence>MATILGVSGSPVANSNTDRLIKLILEETEQDSEFIKLSNYDLHPCQACLGCVEDNICKQNDDWQELEPKLKEAEGFVIGSYAPYDILDAHTKIFIERMYALRHQKLLNNGKAIISIALGQPESNSAQQAIEQINNFAEHEGMEVVASIKAQGTSTCVACGYGTDCAIRSTDKETIKQQEYNQIEEQPQVLEQARQAAQKISKNLSK</sequence>
<dbReference type="InterPro" id="IPR029039">
    <property type="entry name" value="Flavoprotein-like_sf"/>
</dbReference>
<evidence type="ECO:0000256" key="2">
    <source>
        <dbReference type="ARBA" id="ARBA00022643"/>
    </source>
</evidence>
<evidence type="ECO:0000259" key="3">
    <source>
        <dbReference type="Pfam" id="PF03358"/>
    </source>
</evidence>
<dbReference type="InterPro" id="IPR051796">
    <property type="entry name" value="ISF_SsuE-like"/>
</dbReference>
<proteinExistence type="predicted"/>
<dbReference type="Proteomes" id="UP000774000">
    <property type="component" value="Unassembled WGS sequence"/>
</dbReference>
<accession>A0A938XWA3</accession>
<reference evidence="4" key="1">
    <citation type="submission" date="2021-01" db="EMBL/GenBank/DDBJ databases">
        <title>Genomic Encyclopedia of Type Strains, Phase IV (KMG-IV): sequencing the most valuable type-strain genomes for metagenomic binning, comparative biology and taxonomic classification.</title>
        <authorList>
            <person name="Goeker M."/>
        </authorList>
    </citation>
    <scope>NUCLEOTIDE SEQUENCE</scope>
    <source>
        <strain evidence="4">DSM 23230</strain>
    </source>
</reference>
<dbReference type="PANTHER" id="PTHR43278:SF1">
    <property type="entry name" value="IRON-SULFUR FLAVOPROTEIN MJ1083"/>
    <property type="match status" value="1"/>
</dbReference>
<evidence type="ECO:0000313" key="4">
    <source>
        <dbReference type="EMBL" id="MBM7557426.1"/>
    </source>
</evidence>
<dbReference type="PANTHER" id="PTHR43278">
    <property type="entry name" value="NAD(P)H-DEPENDENT FMN-CONTAINING OXIDOREDUCTASE YWQN-RELATED"/>
    <property type="match status" value="1"/>
</dbReference>
<keyword evidence="2" id="KW-0288">FMN</keyword>
<gene>
    <name evidence="4" type="ORF">JOC47_002292</name>
</gene>
<organism evidence="4 5">
    <name type="scientific">Halanaerobacter jeridensis</name>
    <dbReference type="NCBI Taxonomy" id="706427"/>
    <lineage>
        <taxon>Bacteria</taxon>
        <taxon>Bacillati</taxon>
        <taxon>Bacillota</taxon>
        <taxon>Clostridia</taxon>
        <taxon>Halanaerobiales</taxon>
        <taxon>Halobacteroidaceae</taxon>
        <taxon>Halanaerobacter</taxon>
    </lineage>
</organism>
<dbReference type="Pfam" id="PF03358">
    <property type="entry name" value="FMN_red"/>
    <property type="match status" value="1"/>
</dbReference>
<dbReference type="GO" id="GO:0016491">
    <property type="term" value="F:oxidoreductase activity"/>
    <property type="evidence" value="ECO:0007669"/>
    <property type="project" value="InterPro"/>
</dbReference>
<dbReference type="Gene3D" id="3.40.50.360">
    <property type="match status" value="1"/>
</dbReference>
<dbReference type="InterPro" id="IPR005025">
    <property type="entry name" value="FMN_Rdtase-like_dom"/>
</dbReference>
<dbReference type="AlphaFoldDB" id="A0A938XWA3"/>
<feature type="domain" description="NADPH-dependent FMN reductase-like" evidence="3">
    <location>
        <begin position="3"/>
        <end position="144"/>
    </location>
</feature>
<protein>
    <submittedName>
        <fullName evidence="4">Multimeric flavodoxin WrbA</fullName>
    </submittedName>
</protein>
<dbReference type="RefSeq" id="WP_204702175.1">
    <property type="nucleotide sequence ID" value="NZ_JAFBDQ010000012.1"/>
</dbReference>
<dbReference type="EMBL" id="JAFBDQ010000012">
    <property type="protein sequence ID" value="MBM7557426.1"/>
    <property type="molecule type" value="Genomic_DNA"/>
</dbReference>
<name>A0A938XWA3_9FIRM</name>